<dbReference type="InterPro" id="IPR036388">
    <property type="entry name" value="WH-like_DNA-bd_sf"/>
</dbReference>
<dbReference type="InterPro" id="IPR026881">
    <property type="entry name" value="WYL_dom"/>
</dbReference>
<dbReference type="InterPro" id="IPR001034">
    <property type="entry name" value="DeoR_HTH"/>
</dbReference>
<keyword evidence="1" id="KW-0805">Transcription regulation</keyword>
<dbReference type="Gene3D" id="1.10.10.10">
    <property type="entry name" value="Winged helix-like DNA-binding domain superfamily/Winged helix DNA-binding domain"/>
    <property type="match status" value="1"/>
</dbReference>
<dbReference type="Pfam" id="PF08279">
    <property type="entry name" value="HTH_11"/>
    <property type="match status" value="1"/>
</dbReference>
<dbReference type="Pfam" id="PF25583">
    <property type="entry name" value="WCX"/>
    <property type="match status" value="1"/>
</dbReference>
<dbReference type="InterPro" id="IPR013196">
    <property type="entry name" value="HTH_11"/>
</dbReference>
<evidence type="ECO:0000259" key="3">
    <source>
        <dbReference type="PROSITE" id="PS51000"/>
    </source>
</evidence>
<proteinExistence type="predicted"/>
<keyword evidence="2" id="KW-0804">Transcription</keyword>
<evidence type="ECO:0000256" key="2">
    <source>
        <dbReference type="ARBA" id="ARBA00023163"/>
    </source>
</evidence>
<sequence length="320" mass="35928">MNRTDRLVSMVMLLQSRRVITAAQLAEHFEITERTVYRDLAALGEGGVPIVGEPGVGYSLMSGYCLPPVMFSPEEAFAFVTGGLLVERMTDASMRDAIRSAMGKVTAVLPAGLQGRVDRLRKTMVIGTRPPTKGSVPLSTVQRAMAEGRVLRLDYLGAARGEPTERLVEPRGLVFYMDHWHLIAWCRLREDMRDFRVDRIVRCETLPEPIPPCPGFNLDEHLAKCVVPDRSDFAIIEVPDYLLESVRRFWGPTIVEEVPVVGRRARVRFAYRSEGLPYVSRWLLSLGTDAEIISPQVLCEKVAEMAQATAEHHRQKKRLG</sequence>
<dbReference type="GO" id="GO:0003700">
    <property type="term" value="F:DNA-binding transcription factor activity"/>
    <property type="evidence" value="ECO:0007669"/>
    <property type="project" value="InterPro"/>
</dbReference>
<dbReference type="RefSeq" id="WP_184337656.1">
    <property type="nucleotide sequence ID" value="NZ_JACHIG010000001.1"/>
</dbReference>
<organism evidence="4 5">
    <name type="scientific">Prosthecobacter vanneervenii</name>
    <dbReference type="NCBI Taxonomy" id="48466"/>
    <lineage>
        <taxon>Bacteria</taxon>
        <taxon>Pseudomonadati</taxon>
        <taxon>Verrucomicrobiota</taxon>
        <taxon>Verrucomicrobiia</taxon>
        <taxon>Verrucomicrobiales</taxon>
        <taxon>Verrucomicrobiaceae</taxon>
        <taxon>Prosthecobacter</taxon>
    </lineage>
</organism>
<comment type="caution">
    <text evidence="4">The sequence shown here is derived from an EMBL/GenBank/DDBJ whole genome shotgun (WGS) entry which is preliminary data.</text>
</comment>
<dbReference type="InterPro" id="IPR036390">
    <property type="entry name" value="WH_DNA-bd_sf"/>
</dbReference>
<keyword evidence="4" id="KW-0238">DNA-binding</keyword>
<dbReference type="PIRSF" id="PIRSF016838">
    <property type="entry name" value="PafC"/>
    <property type="match status" value="1"/>
</dbReference>
<dbReference type="EMBL" id="JACHIG010000001">
    <property type="protein sequence ID" value="MBB5030738.1"/>
    <property type="molecule type" value="Genomic_DNA"/>
</dbReference>
<evidence type="ECO:0000313" key="5">
    <source>
        <dbReference type="Proteomes" id="UP000590740"/>
    </source>
</evidence>
<dbReference type="InterPro" id="IPR028349">
    <property type="entry name" value="PafC-like"/>
</dbReference>
<dbReference type="InterPro" id="IPR051534">
    <property type="entry name" value="CBASS_pafABC_assoc_protein"/>
</dbReference>
<evidence type="ECO:0000256" key="1">
    <source>
        <dbReference type="ARBA" id="ARBA00023015"/>
    </source>
</evidence>
<reference evidence="4 5" key="1">
    <citation type="submission" date="2020-08" db="EMBL/GenBank/DDBJ databases">
        <title>Genomic Encyclopedia of Type Strains, Phase IV (KMG-IV): sequencing the most valuable type-strain genomes for metagenomic binning, comparative biology and taxonomic classification.</title>
        <authorList>
            <person name="Goeker M."/>
        </authorList>
    </citation>
    <scope>NUCLEOTIDE SEQUENCE [LARGE SCALE GENOMIC DNA]</scope>
    <source>
        <strain evidence="4 5">DSM 12252</strain>
    </source>
</reference>
<dbReference type="InterPro" id="IPR057727">
    <property type="entry name" value="WCX_dom"/>
</dbReference>
<gene>
    <name evidence="4" type="ORF">HNQ65_000292</name>
</gene>
<dbReference type="PROSITE" id="PS51000">
    <property type="entry name" value="HTH_DEOR_2"/>
    <property type="match status" value="1"/>
</dbReference>
<dbReference type="Pfam" id="PF13280">
    <property type="entry name" value="WYL"/>
    <property type="match status" value="1"/>
</dbReference>
<dbReference type="PANTHER" id="PTHR34580:SF3">
    <property type="entry name" value="PROTEIN PAFB"/>
    <property type="match status" value="1"/>
</dbReference>
<evidence type="ECO:0000313" key="4">
    <source>
        <dbReference type="EMBL" id="MBB5030738.1"/>
    </source>
</evidence>
<dbReference type="SUPFAM" id="SSF46785">
    <property type="entry name" value="Winged helix' DNA-binding domain"/>
    <property type="match status" value="1"/>
</dbReference>
<keyword evidence="5" id="KW-1185">Reference proteome</keyword>
<name>A0A7W8DI79_9BACT</name>
<dbReference type="GO" id="GO:0003677">
    <property type="term" value="F:DNA binding"/>
    <property type="evidence" value="ECO:0007669"/>
    <property type="project" value="UniProtKB-KW"/>
</dbReference>
<dbReference type="AlphaFoldDB" id="A0A7W8DI79"/>
<dbReference type="PANTHER" id="PTHR34580">
    <property type="match status" value="1"/>
</dbReference>
<dbReference type="Proteomes" id="UP000590740">
    <property type="component" value="Unassembled WGS sequence"/>
</dbReference>
<dbReference type="PROSITE" id="PS52050">
    <property type="entry name" value="WYL"/>
    <property type="match status" value="1"/>
</dbReference>
<accession>A0A7W8DI79</accession>
<feature type="domain" description="HTH deoR-type" evidence="3">
    <location>
        <begin position="3"/>
        <end position="58"/>
    </location>
</feature>
<protein>
    <submittedName>
        <fullName evidence="4">Putative DNA-binding transcriptional regulator YafY</fullName>
    </submittedName>
</protein>